<feature type="compositionally biased region" description="Pro residues" evidence="1">
    <location>
        <begin position="47"/>
        <end position="60"/>
    </location>
</feature>
<name>A0A918PYD4_9ACTN</name>
<proteinExistence type="predicted"/>
<evidence type="ECO:0000313" key="2">
    <source>
        <dbReference type="EMBL" id="GGZ26227.1"/>
    </source>
</evidence>
<sequence>MNHTGVCGTDSRRHALRKAESYVAVGWEPEGLALALTTKSLARPACPFVPGPRAGPPGLPRAPGARSLNAMRP</sequence>
<feature type="region of interest" description="Disordered" evidence="1">
    <location>
        <begin position="45"/>
        <end position="73"/>
    </location>
</feature>
<dbReference type="AlphaFoldDB" id="A0A918PYD4"/>
<dbReference type="EMBL" id="BMVW01000012">
    <property type="protein sequence ID" value="GGZ26227.1"/>
    <property type="molecule type" value="Genomic_DNA"/>
</dbReference>
<evidence type="ECO:0000256" key="1">
    <source>
        <dbReference type="SAM" id="MobiDB-lite"/>
    </source>
</evidence>
<dbReference type="Proteomes" id="UP000622166">
    <property type="component" value="Unassembled WGS sequence"/>
</dbReference>
<evidence type="ECO:0000313" key="3">
    <source>
        <dbReference type="Proteomes" id="UP000622166"/>
    </source>
</evidence>
<reference evidence="2" key="2">
    <citation type="submission" date="2020-09" db="EMBL/GenBank/DDBJ databases">
        <authorList>
            <person name="Sun Q."/>
            <person name="Ohkuma M."/>
        </authorList>
    </citation>
    <scope>NUCLEOTIDE SEQUENCE</scope>
    <source>
        <strain evidence="2">JCM 4815</strain>
    </source>
</reference>
<organism evidence="2 3">
    <name type="scientific">Streptomyces poonensis</name>
    <dbReference type="NCBI Taxonomy" id="68255"/>
    <lineage>
        <taxon>Bacteria</taxon>
        <taxon>Bacillati</taxon>
        <taxon>Actinomycetota</taxon>
        <taxon>Actinomycetes</taxon>
        <taxon>Kitasatosporales</taxon>
        <taxon>Streptomycetaceae</taxon>
        <taxon>Streptomyces</taxon>
    </lineage>
</organism>
<gene>
    <name evidence="2" type="ORF">GCM10010365_53190</name>
</gene>
<keyword evidence="3" id="KW-1185">Reference proteome</keyword>
<comment type="caution">
    <text evidence="2">The sequence shown here is derived from an EMBL/GenBank/DDBJ whole genome shotgun (WGS) entry which is preliminary data.</text>
</comment>
<protein>
    <submittedName>
        <fullName evidence="2">Uncharacterized protein</fullName>
    </submittedName>
</protein>
<reference evidence="2" key="1">
    <citation type="journal article" date="2014" name="Int. J. Syst. Evol. Microbiol.">
        <title>Complete genome sequence of Corynebacterium casei LMG S-19264T (=DSM 44701T), isolated from a smear-ripened cheese.</title>
        <authorList>
            <consortium name="US DOE Joint Genome Institute (JGI-PGF)"/>
            <person name="Walter F."/>
            <person name="Albersmeier A."/>
            <person name="Kalinowski J."/>
            <person name="Ruckert C."/>
        </authorList>
    </citation>
    <scope>NUCLEOTIDE SEQUENCE</scope>
    <source>
        <strain evidence="2">JCM 4815</strain>
    </source>
</reference>
<accession>A0A918PYD4</accession>